<name>A0A7X3SKY5_9FIRM</name>
<dbReference type="SUPFAM" id="SSF53448">
    <property type="entry name" value="Nucleotide-diphospho-sugar transferases"/>
    <property type="match status" value="1"/>
</dbReference>
<evidence type="ECO:0000313" key="1">
    <source>
        <dbReference type="EMBL" id="MXP78103.1"/>
    </source>
</evidence>
<keyword evidence="1" id="KW-0548">Nucleotidyltransferase</keyword>
<dbReference type="GO" id="GO:0016779">
    <property type="term" value="F:nucleotidyltransferase activity"/>
    <property type="evidence" value="ECO:0007669"/>
    <property type="project" value="UniProtKB-KW"/>
</dbReference>
<dbReference type="InterPro" id="IPR003329">
    <property type="entry name" value="Cytidylyl_trans"/>
</dbReference>
<sequence length="231" mass="26796">MVGIIIQARMGSHRLPGKILMDFEGKTLLNHILDRLDRLDHPVKIVIATSNLKQDDVVESFCREQNICCFRGDERNVLKRYFDCASKYQFDTIVRMTGDNPFPDIDELDRMISFHLEEKLDFSENFSVLPIGVGMEIMSYPVLQQSFENAWLPKHFEHPDEYILDHLTQYKHGISSVASEKNRPDVSLTVDTGEDYEKACYILQHACAAYVTTQRAIELSDDYERDRQSRI</sequence>
<dbReference type="AlphaFoldDB" id="A0A7X3SKY5"/>
<evidence type="ECO:0000313" key="2">
    <source>
        <dbReference type="Proteomes" id="UP000460412"/>
    </source>
</evidence>
<proteinExistence type="predicted"/>
<dbReference type="RefSeq" id="WP_159754237.1">
    <property type="nucleotide sequence ID" value="NZ_CATIYY010000105.1"/>
</dbReference>
<dbReference type="InterPro" id="IPR029044">
    <property type="entry name" value="Nucleotide-diphossugar_trans"/>
</dbReference>
<reference evidence="1 2" key="1">
    <citation type="submission" date="2019-12" db="EMBL/GenBank/DDBJ databases">
        <title>Sporaefaciens musculi gen. nov., sp. nov., a novel bacterium isolated from the caecum of an obese mouse.</title>
        <authorList>
            <person name="Rasmussen T.S."/>
            <person name="Streidl T."/>
            <person name="Hitch T.C.A."/>
            <person name="Wortmann E."/>
            <person name="Deptula P."/>
            <person name="Hansen M."/>
            <person name="Nielsen D.S."/>
            <person name="Clavel T."/>
            <person name="Vogensen F.K."/>
        </authorList>
    </citation>
    <scope>NUCLEOTIDE SEQUENCE [LARGE SCALE GENOMIC DNA]</scope>
    <source>
        <strain evidence="1 2">WCA-9-b2</strain>
    </source>
</reference>
<keyword evidence="1" id="KW-0808">Transferase</keyword>
<protein>
    <submittedName>
        <fullName evidence="1">Acylneuraminate cytidylyltransferase</fullName>
    </submittedName>
</protein>
<organism evidence="1 2">
    <name type="scientific">Sporofaciens musculi</name>
    <dbReference type="NCBI Taxonomy" id="2681861"/>
    <lineage>
        <taxon>Bacteria</taxon>
        <taxon>Bacillati</taxon>
        <taxon>Bacillota</taxon>
        <taxon>Clostridia</taxon>
        <taxon>Lachnospirales</taxon>
        <taxon>Lachnospiraceae</taxon>
        <taxon>Sporofaciens</taxon>
    </lineage>
</organism>
<dbReference type="GO" id="GO:0005829">
    <property type="term" value="C:cytosol"/>
    <property type="evidence" value="ECO:0007669"/>
    <property type="project" value="TreeGrafter"/>
</dbReference>
<dbReference type="EMBL" id="WUQX01000001">
    <property type="protein sequence ID" value="MXP78103.1"/>
    <property type="molecule type" value="Genomic_DNA"/>
</dbReference>
<dbReference type="PANTHER" id="PTHR42866:SF1">
    <property type="entry name" value="SPORE COAT POLYSACCHARIDE BIOSYNTHESIS PROTEIN SPSF"/>
    <property type="match status" value="1"/>
</dbReference>
<keyword evidence="2" id="KW-1185">Reference proteome</keyword>
<dbReference type="Proteomes" id="UP000460412">
    <property type="component" value="Unassembled WGS sequence"/>
</dbReference>
<gene>
    <name evidence="1" type="ORF">GN277_22920</name>
</gene>
<dbReference type="Gene3D" id="3.90.550.10">
    <property type="entry name" value="Spore Coat Polysaccharide Biosynthesis Protein SpsA, Chain A"/>
    <property type="match status" value="1"/>
</dbReference>
<accession>A0A7X3SKY5</accession>
<dbReference type="Pfam" id="PF02348">
    <property type="entry name" value="CTP_transf_3"/>
    <property type="match status" value="1"/>
</dbReference>
<dbReference type="PANTHER" id="PTHR42866">
    <property type="entry name" value="3-DEOXY-MANNO-OCTULOSONATE CYTIDYLYLTRANSFERASE"/>
    <property type="match status" value="1"/>
</dbReference>
<comment type="caution">
    <text evidence="1">The sequence shown here is derived from an EMBL/GenBank/DDBJ whole genome shotgun (WGS) entry which is preliminary data.</text>
</comment>